<feature type="compositionally biased region" description="Basic and acidic residues" evidence="1">
    <location>
        <begin position="333"/>
        <end position="345"/>
    </location>
</feature>
<protein>
    <submittedName>
        <fullName evidence="2">---NA</fullName>
    </submittedName>
</protein>
<dbReference type="InterPro" id="IPR001660">
    <property type="entry name" value="SAM"/>
</dbReference>
<dbReference type="Gene3D" id="1.10.150.50">
    <property type="entry name" value="Transcription Factor, Ets-1"/>
    <property type="match status" value="1"/>
</dbReference>
<dbReference type="AlphaFoldDB" id="A0A7D9EDW0"/>
<feature type="compositionally biased region" description="Basic and acidic residues" evidence="1">
    <location>
        <begin position="452"/>
        <end position="470"/>
    </location>
</feature>
<feature type="compositionally biased region" description="Basic and acidic residues" evidence="1">
    <location>
        <begin position="352"/>
        <end position="423"/>
    </location>
</feature>
<feature type="compositionally biased region" description="Acidic residues" evidence="1">
    <location>
        <begin position="433"/>
        <end position="442"/>
    </location>
</feature>
<evidence type="ECO:0000313" key="3">
    <source>
        <dbReference type="Proteomes" id="UP001152795"/>
    </source>
</evidence>
<proteinExistence type="predicted"/>
<dbReference type="SMART" id="SM00454">
    <property type="entry name" value="SAM"/>
    <property type="match status" value="1"/>
</dbReference>
<feature type="compositionally biased region" description="Polar residues" evidence="1">
    <location>
        <begin position="597"/>
        <end position="609"/>
    </location>
</feature>
<dbReference type="PROSITE" id="PS50105">
    <property type="entry name" value="SAM_DOMAIN"/>
    <property type="match status" value="1"/>
</dbReference>
<feature type="compositionally biased region" description="Basic and acidic residues" evidence="1">
    <location>
        <begin position="640"/>
        <end position="654"/>
    </location>
</feature>
<dbReference type="Pfam" id="PF00536">
    <property type="entry name" value="SAM_1"/>
    <property type="match status" value="1"/>
</dbReference>
<dbReference type="InterPro" id="IPR013761">
    <property type="entry name" value="SAM/pointed_sf"/>
</dbReference>
<reference evidence="2" key="1">
    <citation type="submission" date="2020-04" db="EMBL/GenBank/DDBJ databases">
        <authorList>
            <person name="Alioto T."/>
            <person name="Alioto T."/>
            <person name="Gomez Garrido J."/>
        </authorList>
    </citation>
    <scope>NUCLEOTIDE SEQUENCE</scope>
    <source>
        <strain evidence="2">A484AB</strain>
    </source>
</reference>
<evidence type="ECO:0000313" key="2">
    <source>
        <dbReference type="EMBL" id="CAB4007329.1"/>
    </source>
</evidence>
<feature type="compositionally biased region" description="Basic and acidic residues" evidence="1">
    <location>
        <begin position="557"/>
        <end position="568"/>
    </location>
</feature>
<dbReference type="EMBL" id="CACRXK020005767">
    <property type="protein sequence ID" value="CAB4007329.1"/>
    <property type="molecule type" value="Genomic_DNA"/>
</dbReference>
<feature type="region of interest" description="Disordered" evidence="1">
    <location>
        <begin position="328"/>
        <end position="660"/>
    </location>
</feature>
<accession>A0A7D9EDW0</accession>
<keyword evidence="3" id="KW-1185">Reference proteome</keyword>
<evidence type="ECO:0000256" key="1">
    <source>
        <dbReference type="SAM" id="MobiDB-lite"/>
    </source>
</evidence>
<dbReference type="PANTHER" id="PTHR14454">
    <property type="entry name" value="GRB2-ASSOCIATED AND REGULATOR OF MAPK PROTEIN FAMILY MEMBER"/>
    <property type="match status" value="1"/>
</dbReference>
<dbReference type="PANTHER" id="PTHR14454:SF11">
    <property type="entry name" value="SERRANO, ISOFORM F"/>
    <property type="match status" value="1"/>
</dbReference>
<gene>
    <name evidence="2" type="ORF">PACLA_8A011405</name>
</gene>
<sequence length="755" mass="83280">MSSKRWKRSSSFAMSGPSIAWSNVDYKLTDFIKKSPPPQVVKVKKDAGISAAFKSNIELILHESKALKKVEACVVSEGKTFVLPYDCPAKVHQLTKAEEYSTLGDLRKALPTCRFFLVTSKANDEQLQDIKLGEVLTIVFKKTLSGTDVFTCERKKLGLKIEIKANAKGGFAPMGTVAERKISDFVRHYSTFPVGIALTESTLTNKAFASLNDLISQSKSGLIRLTRLFTVDTVIASSLGKKKTVYSIPKDLGLTVTASKALLLEDSEHQEFCRKLHGDVDKSSIDTHLTLAVSFGNTEIEVLQWSYGDESAYEEVVPLATGKAKNAKVNGELPKRDGAVKDQVRKISSSDTTKDAPGKEKETKEKVKESKEKNKDKEKTKEKEKPKDKQKDKKTKEVKAEKVKVEKVKVEKSKSNDKTKTETKTSSSKQEDPPEDPVEDDAGYLVPAELLRAQREVSAEDKVGEGKERSSIGISIGRFMDKVKGKKDGKKGDRPASSIDVMLENSEEPQKRSSTMPVTSNTKKPGLMKNKAKTMSADELSKDASTDDLDGPAPSSPKDKEAKKREKGMFGTAGKKTGAKLRHKRGKNKATDDDGSKLTSQTSATSLPSSPADDEIDDQDMYVTPVDNQLSTSSPSTSFFDRELPQLPPEESRKPSAFSIPEIPYDDDDLYDEINPIAKKAFKIPKDLAKLSTNDISEVLRSLNMGEHVSKFRNEQIDGEIFKSLDDKTLGALGVIDPVQKLKIKKLLKGWRPKT</sequence>
<comment type="caution">
    <text evidence="2">The sequence shown here is derived from an EMBL/GenBank/DDBJ whole genome shotgun (WGS) entry which is preliminary data.</text>
</comment>
<dbReference type="InterPro" id="IPR052281">
    <property type="entry name" value="GAREM"/>
</dbReference>
<dbReference type="OrthoDB" id="5985110at2759"/>
<feature type="compositionally biased region" description="Polar residues" evidence="1">
    <location>
        <begin position="626"/>
        <end position="639"/>
    </location>
</feature>
<feature type="compositionally biased region" description="Basic residues" evidence="1">
    <location>
        <begin position="577"/>
        <end position="588"/>
    </location>
</feature>
<name>A0A7D9EDW0_PARCT</name>
<dbReference type="Proteomes" id="UP001152795">
    <property type="component" value="Unassembled WGS sequence"/>
</dbReference>
<feature type="compositionally biased region" description="Polar residues" evidence="1">
    <location>
        <begin position="512"/>
        <end position="523"/>
    </location>
</feature>
<organism evidence="2 3">
    <name type="scientific">Paramuricea clavata</name>
    <name type="common">Red gorgonian</name>
    <name type="synonym">Violescent sea-whip</name>
    <dbReference type="NCBI Taxonomy" id="317549"/>
    <lineage>
        <taxon>Eukaryota</taxon>
        <taxon>Metazoa</taxon>
        <taxon>Cnidaria</taxon>
        <taxon>Anthozoa</taxon>
        <taxon>Octocorallia</taxon>
        <taxon>Malacalcyonacea</taxon>
        <taxon>Plexauridae</taxon>
        <taxon>Paramuricea</taxon>
    </lineage>
</organism>
<dbReference type="SUPFAM" id="SSF47769">
    <property type="entry name" value="SAM/Pointed domain"/>
    <property type="match status" value="1"/>
</dbReference>